<dbReference type="AlphaFoldDB" id="I4GS28"/>
<evidence type="ECO:0000313" key="2">
    <source>
        <dbReference type="EMBL" id="CCI12602.1"/>
    </source>
</evidence>
<comment type="caution">
    <text evidence="2">The sequence shown here is derived from an EMBL/GenBank/DDBJ whole genome shotgun (WGS) entry which is preliminary data.</text>
</comment>
<name>I4GS28_MICAE</name>
<evidence type="ECO:0000256" key="1">
    <source>
        <dbReference type="SAM" id="Phobius"/>
    </source>
</evidence>
<dbReference type="EMBL" id="CAIL01000052">
    <property type="protein sequence ID" value="CCI12602.1"/>
    <property type="molecule type" value="Genomic_DNA"/>
</dbReference>
<dbReference type="HOGENOM" id="CLU_2409924_0_0_3"/>
<reference evidence="2 3" key="1">
    <citation type="submission" date="2012-04" db="EMBL/GenBank/DDBJ databases">
        <authorList>
            <person name="Genoscope - CEA"/>
        </authorList>
    </citation>
    <scope>NUCLEOTIDE SEQUENCE [LARGE SCALE GENOMIC DNA]</scope>
    <source>
        <strain evidence="2 3">9806</strain>
    </source>
</reference>
<dbReference type="Proteomes" id="UP000003273">
    <property type="component" value="Unassembled WGS sequence"/>
</dbReference>
<keyword evidence="1" id="KW-0472">Membrane</keyword>
<organism evidence="2 3">
    <name type="scientific">Microcystis aeruginosa PCC 9806</name>
    <dbReference type="NCBI Taxonomy" id="1160282"/>
    <lineage>
        <taxon>Bacteria</taxon>
        <taxon>Bacillati</taxon>
        <taxon>Cyanobacteriota</taxon>
        <taxon>Cyanophyceae</taxon>
        <taxon>Oscillatoriophycideae</taxon>
        <taxon>Chroococcales</taxon>
        <taxon>Microcystaceae</taxon>
        <taxon>Microcystis</taxon>
    </lineage>
</organism>
<gene>
    <name evidence="2" type="ORF">MICAE_1450001</name>
</gene>
<protein>
    <submittedName>
        <fullName evidence="2">Uncharacterized protein</fullName>
    </submittedName>
</protein>
<keyword evidence="1" id="KW-1133">Transmembrane helix</keyword>
<sequence length="92" mass="10561">MPQTLAYTQRIWYYLFSPILSPLSSYAQKKLVYFSVNEFTFHDMINSPLSYLATATGALTGWGWGCRSRKLGKRKWFSSTYCAPNSPFSAQK</sequence>
<keyword evidence="1" id="KW-0812">Transmembrane</keyword>
<accession>I4GS28</accession>
<proteinExistence type="predicted"/>
<feature type="transmembrane region" description="Helical" evidence="1">
    <location>
        <begin position="12"/>
        <end position="28"/>
    </location>
</feature>
<feature type="transmembrane region" description="Helical" evidence="1">
    <location>
        <begin position="48"/>
        <end position="65"/>
    </location>
</feature>
<evidence type="ECO:0000313" key="3">
    <source>
        <dbReference type="Proteomes" id="UP000003273"/>
    </source>
</evidence>